<dbReference type="EMBL" id="JAUSVF010000002">
    <property type="protein sequence ID" value="MDQ0322210.1"/>
    <property type="molecule type" value="Genomic_DNA"/>
</dbReference>
<name>A0ABU0BVC8_9HYPH</name>
<accession>A0ABU0BVC8</accession>
<comment type="caution">
    <text evidence="2">The sequence shown here is derived from an EMBL/GenBank/DDBJ whole genome shotgun (WGS) entry which is preliminary data.</text>
</comment>
<keyword evidence="3" id="KW-1185">Reference proteome</keyword>
<dbReference type="Pfam" id="PF21834">
    <property type="entry name" value="DUF6894"/>
    <property type="match status" value="1"/>
</dbReference>
<gene>
    <name evidence="2" type="ORF">QO002_004416</name>
</gene>
<organism evidence="2 3">
    <name type="scientific">Pararhizobium capsulatum DSM 1112</name>
    <dbReference type="NCBI Taxonomy" id="1121113"/>
    <lineage>
        <taxon>Bacteria</taxon>
        <taxon>Pseudomonadati</taxon>
        <taxon>Pseudomonadota</taxon>
        <taxon>Alphaproteobacteria</taxon>
        <taxon>Hyphomicrobiales</taxon>
        <taxon>Rhizobiaceae</taxon>
        <taxon>Rhizobium/Agrobacterium group</taxon>
        <taxon>Pararhizobium</taxon>
    </lineage>
</organism>
<evidence type="ECO:0000259" key="1">
    <source>
        <dbReference type="Pfam" id="PF21834"/>
    </source>
</evidence>
<feature type="domain" description="DUF6894" evidence="1">
    <location>
        <begin position="3"/>
        <end position="60"/>
    </location>
</feature>
<dbReference type="InterPro" id="IPR054189">
    <property type="entry name" value="DUF6894"/>
</dbReference>
<evidence type="ECO:0000313" key="2">
    <source>
        <dbReference type="EMBL" id="MDQ0322210.1"/>
    </source>
</evidence>
<dbReference type="Proteomes" id="UP001230207">
    <property type="component" value="Unassembled WGS sequence"/>
</dbReference>
<evidence type="ECO:0000313" key="3">
    <source>
        <dbReference type="Proteomes" id="UP001230207"/>
    </source>
</evidence>
<reference evidence="2 3" key="1">
    <citation type="submission" date="2023-07" db="EMBL/GenBank/DDBJ databases">
        <title>Genomic Encyclopedia of Type Strains, Phase IV (KMG-IV): sequencing the most valuable type-strain genomes for metagenomic binning, comparative biology and taxonomic classification.</title>
        <authorList>
            <person name="Goeker M."/>
        </authorList>
    </citation>
    <scope>NUCLEOTIDE SEQUENCE [LARGE SCALE GENOMIC DNA]</scope>
    <source>
        <strain evidence="2 3">DSM 1112</strain>
    </source>
</reference>
<proteinExistence type="predicted"/>
<sequence length="60" mass="6665">MPRYFFNIMTANGPIDDPEGTELDDLGQARIEAIADARALMSTAMREGRTIFGRSIEICD</sequence>
<protein>
    <recommendedName>
        <fullName evidence="1">DUF6894 domain-containing protein</fullName>
    </recommendedName>
</protein>
<dbReference type="RefSeq" id="WP_307233765.1">
    <property type="nucleotide sequence ID" value="NZ_JAUSVF010000002.1"/>
</dbReference>